<dbReference type="STRING" id="45073.Lqui_0423"/>
<evidence type="ECO:0000259" key="12">
    <source>
        <dbReference type="Pfam" id="PF01467"/>
    </source>
</evidence>
<evidence type="ECO:0000256" key="8">
    <source>
        <dbReference type="ARBA" id="ARBA00022840"/>
    </source>
</evidence>
<evidence type="ECO:0000256" key="4">
    <source>
        <dbReference type="ARBA" id="ARBA00022642"/>
    </source>
</evidence>
<evidence type="ECO:0000313" key="13">
    <source>
        <dbReference type="EMBL" id="KTD51579.1"/>
    </source>
</evidence>
<organism evidence="13 14">
    <name type="scientific">Legionella quinlivanii</name>
    <dbReference type="NCBI Taxonomy" id="45073"/>
    <lineage>
        <taxon>Bacteria</taxon>
        <taxon>Pseudomonadati</taxon>
        <taxon>Pseudomonadota</taxon>
        <taxon>Gammaproteobacteria</taxon>
        <taxon>Legionellales</taxon>
        <taxon>Legionellaceae</taxon>
        <taxon>Legionella</taxon>
    </lineage>
</organism>
<evidence type="ECO:0000256" key="7">
    <source>
        <dbReference type="ARBA" id="ARBA00022741"/>
    </source>
</evidence>
<keyword evidence="6 11" id="KW-0548">Nucleotidyltransferase</keyword>
<comment type="caution">
    <text evidence="13">The sequence shown here is derived from an EMBL/GenBank/DDBJ whole genome shotgun (WGS) entry which is preliminary data.</text>
</comment>
<dbReference type="InterPro" id="IPR014729">
    <property type="entry name" value="Rossmann-like_a/b/a_fold"/>
</dbReference>
<dbReference type="GO" id="GO:0009435">
    <property type="term" value="P:NAD+ biosynthetic process"/>
    <property type="evidence" value="ECO:0007669"/>
    <property type="project" value="UniProtKB-UniRule"/>
</dbReference>
<dbReference type="InterPro" id="IPR005248">
    <property type="entry name" value="NadD/NMNAT"/>
</dbReference>
<dbReference type="NCBIfam" id="TIGR00482">
    <property type="entry name" value="nicotinate (nicotinamide) nucleotide adenylyltransferase"/>
    <property type="match status" value="1"/>
</dbReference>
<protein>
    <recommendedName>
        <fullName evidence="11">Probable nicotinate-nucleotide adenylyltransferase</fullName>
        <ecNumber evidence="11">2.7.7.18</ecNumber>
    </recommendedName>
    <alternativeName>
        <fullName evidence="11">Deamido-NAD(+) diphosphorylase</fullName>
    </alternativeName>
    <alternativeName>
        <fullName evidence="11">Deamido-NAD(+) pyrophosphorylase</fullName>
    </alternativeName>
    <alternativeName>
        <fullName evidence="11">Nicotinate mononucleotide adenylyltransferase</fullName>
        <shortName evidence="11">NaMN adenylyltransferase</shortName>
    </alternativeName>
</protein>
<comment type="similarity">
    <text evidence="3 11">Belongs to the NadD family.</text>
</comment>
<dbReference type="AlphaFoldDB" id="A0A0W0Y3L2"/>
<comment type="function">
    <text evidence="1 11">Catalyzes the reversible adenylation of nicotinate mononucleotide (NaMN) to nicotinic acid adenine dinucleotide (NaAD).</text>
</comment>
<dbReference type="NCBIfam" id="NF000839">
    <property type="entry name" value="PRK00071.1-1"/>
    <property type="match status" value="1"/>
</dbReference>
<gene>
    <name evidence="11 13" type="primary">nadD</name>
    <name evidence="13" type="ORF">Lqui_0423</name>
</gene>
<accession>A0A0W0Y3L2</accession>
<evidence type="ECO:0000256" key="1">
    <source>
        <dbReference type="ARBA" id="ARBA00002324"/>
    </source>
</evidence>
<evidence type="ECO:0000256" key="10">
    <source>
        <dbReference type="ARBA" id="ARBA00048721"/>
    </source>
</evidence>
<dbReference type="GO" id="GO:0004515">
    <property type="term" value="F:nicotinate-nucleotide adenylyltransferase activity"/>
    <property type="evidence" value="ECO:0007669"/>
    <property type="project" value="UniProtKB-UniRule"/>
</dbReference>
<sequence>MDNVLIFGGTFDPVHKGHLSIAENVQQHFQFQRFIFLPCKLPLLKQSAAASPTQRLKMLDLALADYPVSYHFEIDEREINRPSPSYTVTTLESYREELGENVALTLLMGMDSFHQLPQWHQWTRILELANILVIKRPDISPSESSNLRESLSRHLTKREHDLKNTAQGLIYFFDAGAYPISSTEIRKNSLLNSENMPESVLEFITHNKLYL</sequence>
<dbReference type="HAMAP" id="MF_00244">
    <property type="entry name" value="NaMN_adenylyltr"/>
    <property type="match status" value="1"/>
</dbReference>
<evidence type="ECO:0000256" key="11">
    <source>
        <dbReference type="HAMAP-Rule" id="MF_00244"/>
    </source>
</evidence>
<dbReference type="InterPro" id="IPR004821">
    <property type="entry name" value="Cyt_trans-like"/>
</dbReference>
<dbReference type="PATRIC" id="fig|45073.5.peg.450"/>
<dbReference type="Proteomes" id="UP000054618">
    <property type="component" value="Unassembled WGS sequence"/>
</dbReference>
<proteinExistence type="inferred from homology"/>
<dbReference type="NCBIfam" id="TIGR00125">
    <property type="entry name" value="cyt_tran_rel"/>
    <property type="match status" value="1"/>
</dbReference>
<evidence type="ECO:0000256" key="9">
    <source>
        <dbReference type="ARBA" id="ARBA00023027"/>
    </source>
</evidence>
<dbReference type="PANTHER" id="PTHR39321">
    <property type="entry name" value="NICOTINATE-NUCLEOTIDE ADENYLYLTRANSFERASE-RELATED"/>
    <property type="match status" value="1"/>
</dbReference>
<dbReference type="Gene3D" id="3.40.50.620">
    <property type="entry name" value="HUPs"/>
    <property type="match status" value="1"/>
</dbReference>
<keyword evidence="5 11" id="KW-0808">Transferase</keyword>
<dbReference type="PANTHER" id="PTHR39321:SF3">
    <property type="entry name" value="PHOSPHOPANTETHEINE ADENYLYLTRANSFERASE"/>
    <property type="match status" value="1"/>
</dbReference>
<dbReference type="RefSeq" id="WP_058506548.1">
    <property type="nucleotide sequence ID" value="NZ_CAAAIK010000002.1"/>
</dbReference>
<keyword evidence="14" id="KW-1185">Reference proteome</keyword>
<dbReference type="SUPFAM" id="SSF52374">
    <property type="entry name" value="Nucleotidylyl transferase"/>
    <property type="match status" value="1"/>
</dbReference>
<name>A0A0W0Y3L2_9GAMM</name>
<dbReference type="EMBL" id="LNYS01000006">
    <property type="protein sequence ID" value="KTD51579.1"/>
    <property type="molecule type" value="Genomic_DNA"/>
</dbReference>
<keyword evidence="8 11" id="KW-0067">ATP-binding</keyword>
<dbReference type="GO" id="GO:0005524">
    <property type="term" value="F:ATP binding"/>
    <property type="evidence" value="ECO:0007669"/>
    <property type="project" value="UniProtKB-KW"/>
</dbReference>
<feature type="domain" description="Cytidyltransferase-like" evidence="12">
    <location>
        <begin position="6"/>
        <end position="187"/>
    </location>
</feature>
<comment type="catalytic activity">
    <reaction evidence="10 11">
        <text>nicotinate beta-D-ribonucleotide + ATP + H(+) = deamido-NAD(+) + diphosphate</text>
        <dbReference type="Rhea" id="RHEA:22860"/>
        <dbReference type="ChEBI" id="CHEBI:15378"/>
        <dbReference type="ChEBI" id="CHEBI:30616"/>
        <dbReference type="ChEBI" id="CHEBI:33019"/>
        <dbReference type="ChEBI" id="CHEBI:57502"/>
        <dbReference type="ChEBI" id="CHEBI:58437"/>
        <dbReference type="EC" id="2.7.7.18"/>
    </reaction>
</comment>
<evidence type="ECO:0000313" key="14">
    <source>
        <dbReference type="Proteomes" id="UP000054618"/>
    </source>
</evidence>
<evidence type="ECO:0000256" key="2">
    <source>
        <dbReference type="ARBA" id="ARBA00005019"/>
    </source>
</evidence>
<evidence type="ECO:0000256" key="3">
    <source>
        <dbReference type="ARBA" id="ARBA00009014"/>
    </source>
</evidence>
<keyword evidence="4 11" id="KW-0662">Pyridine nucleotide biosynthesis</keyword>
<evidence type="ECO:0000256" key="5">
    <source>
        <dbReference type="ARBA" id="ARBA00022679"/>
    </source>
</evidence>
<keyword evidence="9 11" id="KW-0520">NAD</keyword>
<dbReference type="Pfam" id="PF01467">
    <property type="entry name" value="CTP_transf_like"/>
    <property type="match status" value="1"/>
</dbReference>
<comment type="pathway">
    <text evidence="2 11">Cofactor biosynthesis; NAD(+) biosynthesis; deamido-NAD(+) from nicotinate D-ribonucleotide: step 1/1.</text>
</comment>
<reference evidence="13 14" key="1">
    <citation type="submission" date="2015-11" db="EMBL/GenBank/DDBJ databases">
        <title>Genomic analysis of 38 Legionella species identifies large and diverse effector repertoires.</title>
        <authorList>
            <person name="Burstein D."/>
            <person name="Amaro F."/>
            <person name="Zusman T."/>
            <person name="Lifshitz Z."/>
            <person name="Cohen O."/>
            <person name="Gilbert J.A."/>
            <person name="Pupko T."/>
            <person name="Shuman H.A."/>
            <person name="Segal G."/>
        </authorList>
    </citation>
    <scope>NUCLEOTIDE SEQUENCE [LARGE SCALE GENOMIC DNA]</scope>
    <source>
        <strain evidence="13 14">CDC#1442-AUS-E</strain>
    </source>
</reference>
<dbReference type="EC" id="2.7.7.18" evidence="11"/>
<dbReference type="UniPathway" id="UPA00253">
    <property type="reaction ID" value="UER00332"/>
</dbReference>
<dbReference type="CDD" id="cd02165">
    <property type="entry name" value="NMNAT"/>
    <property type="match status" value="1"/>
</dbReference>
<evidence type="ECO:0000256" key="6">
    <source>
        <dbReference type="ARBA" id="ARBA00022695"/>
    </source>
</evidence>
<keyword evidence="7 11" id="KW-0547">Nucleotide-binding</keyword>